<accession>A0A2K2D9W0</accession>
<keyword evidence="4" id="KW-1185">Reference proteome</keyword>
<evidence type="ECO:0000313" key="3">
    <source>
        <dbReference type="EnsemblPlants" id="PNT71071"/>
    </source>
</evidence>
<name>A0A2K2D9W0_BRADI</name>
<dbReference type="EMBL" id="CM000881">
    <property type="protein sequence ID" value="PNT71071.1"/>
    <property type="molecule type" value="Genomic_DNA"/>
</dbReference>
<dbReference type="Gramene" id="PNT71071">
    <property type="protein sequence ID" value="PNT71071"/>
    <property type="gene ID" value="BRADI_2g22585v3"/>
</dbReference>
<feature type="compositionally biased region" description="Low complexity" evidence="1">
    <location>
        <begin position="62"/>
        <end position="72"/>
    </location>
</feature>
<sequence>MSGRAPEFSPRHRPRHRRLPRPHLPSDLGPATTKSGPRIRVPPPPTRPAQPPARLSRRSDAASRAQPQHPVLLPRPPPASILSPAKTTLHCRYVKVCHTKTTSGQWMHNQRKEGLKK</sequence>
<dbReference type="EnsemblPlants" id="PNT71071">
    <property type="protein sequence ID" value="PNT71071"/>
    <property type="gene ID" value="BRADI_2g22585v3"/>
</dbReference>
<reference evidence="3" key="3">
    <citation type="submission" date="2018-08" db="UniProtKB">
        <authorList>
            <consortium name="EnsemblPlants"/>
        </authorList>
    </citation>
    <scope>IDENTIFICATION</scope>
    <source>
        <strain evidence="3">cv. Bd21</strain>
    </source>
</reference>
<feature type="region of interest" description="Disordered" evidence="1">
    <location>
        <begin position="1"/>
        <end position="81"/>
    </location>
</feature>
<proteinExistence type="predicted"/>
<evidence type="ECO:0000256" key="1">
    <source>
        <dbReference type="SAM" id="MobiDB-lite"/>
    </source>
</evidence>
<evidence type="ECO:0000313" key="2">
    <source>
        <dbReference type="EMBL" id="PNT71071.1"/>
    </source>
</evidence>
<organism evidence="2">
    <name type="scientific">Brachypodium distachyon</name>
    <name type="common">Purple false brome</name>
    <name type="synonym">Trachynia distachya</name>
    <dbReference type="NCBI Taxonomy" id="15368"/>
    <lineage>
        <taxon>Eukaryota</taxon>
        <taxon>Viridiplantae</taxon>
        <taxon>Streptophyta</taxon>
        <taxon>Embryophyta</taxon>
        <taxon>Tracheophyta</taxon>
        <taxon>Spermatophyta</taxon>
        <taxon>Magnoliopsida</taxon>
        <taxon>Liliopsida</taxon>
        <taxon>Poales</taxon>
        <taxon>Poaceae</taxon>
        <taxon>BOP clade</taxon>
        <taxon>Pooideae</taxon>
        <taxon>Stipodae</taxon>
        <taxon>Brachypodieae</taxon>
        <taxon>Brachypodium</taxon>
    </lineage>
</organism>
<evidence type="ECO:0000313" key="4">
    <source>
        <dbReference type="Proteomes" id="UP000008810"/>
    </source>
</evidence>
<protein>
    <submittedName>
        <fullName evidence="2 3">Uncharacterized protein</fullName>
    </submittedName>
</protein>
<reference evidence="2" key="2">
    <citation type="submission" date="2017-06" db="EMBL/GenBank/DDBJ databases">
        <title>WGS assembly of Brachypodium distachyon.</title>
        <authorList>
            <consortium name="The International Brachypodium Initiative"/>
            <person name="Lucas S."/>
            <person name="Harmon-Smith M."/>
            <person name="Lail K."/>
            <person name="Tice H."/>
            <person name="Grimwood J."/>
            <person name="Bruce D."/>
            <person name="Barry K."/>
            <person name="Shu S."/>
            <person name="Lindquist E."/>
            <person name="Wang M."/>
            <person name="Pitluck S."/>
            <person name="Vogel J.P."/>
            <person name="Garvin D.F."/>
            <person name="Mockler T.C."/>
            <person name="Schmutz J."/>
            <person name="Rokhsar D."/>
            <person name="Bevan M.W."/>
        </authorList>
    </citation>
    <scope>NUCLEOTIDE SEQUENCE</scope>
    <source>
        <strain evidence="2">Bd21</strain>
    </source>
</reference>
<dbReference type="Proteomes" id="UP000008810">
    <property type="component" value="Chromosome 2"/>
</dbReference>
<feature type="compositionally biased region" description="Pro residues" evidence="1">
    <location>
        <begin position="40"/>
        <end position="51"/>
    </location>
</feature>
<dbReference type="AlphaFoldDB" id="A0A2K2D9W0"/>
<feature type="compositionally biased region" description="Basic residues" evidence="1">
    <location>
        <begin position="11"/>
        <end position="21"/>
    </location>
</feature>
<gene>
    <name evidence="2" type="ORF">BRADI_2g22585v3</name>
</gene>
<dbReference type="InParanoid" id="A0A2K2D9W0"/>
<reference evidence="2 3" key="1">
    <citation type="journal article" date="2010" name="Nature">
        <title>Genome sequencing and analysis of the model grass Brachypodium distachyon.</title>
        <authorList>
            <consortium name="International Brachypodium Initiative"/>
        </authorList>
    </citation>
    <scope>NUCLEOTIDE SEQUENCE [LARGE SCALE GENOMIC DNA]</scope>
    <source>
        <strain evidence="2 3">Bd21</strain>
    </source>
</reference>